<dbReference type="AlphaFoldDB" id="A0A9X3WMA3"/>
<dbReference type="PANTHER" id="PTHR43820">
    <property type="entry name" value="HIGH-AFFINITY BRANCHED-CHAIN AMINO ACID TRANSPORT ATP-BINDING PROTEIN LIVF"/>
    <property type="match status" value="1"/>
</dbReference>
<evidence type="ECO:0000259" key="6">
    <source>
        <dbReference type="PROSITE" id="PS50893"/>
    </source>
</evidence>
<comment type="caution">
    <text evidence="7">The sequence shown here is derived from an EMBL/GenBank/DDBJ whole genome shotgun (WGS) entry which is preliminary data.</text>
</comment>
<dbReference type="GO" id="GO:0015807">
    <property type="term" value="P:L-amino acid transport"/>
    <property type="evidence" value="ECO:0007669"/>
    <property type="project" value="TreeGrafter"/>
</dbReference>
<accession>A0A9X3WMA3</accession>
<dbReference type="InterPro" id="IPR003439">
    <property type="entry name" value="ABC_transporter-like_ATP-bd"/>
</dbReference>
<sequence length="232" mass="25630">MSFIKINSLTSGYSNTVIIRNIDIEVNEGEVLCLLGRNGVGKTTLLKTIMGLLPTLDGECFVMDRKVSGLKPYQIANLRVSYAPQDMGIFPDLSVGKNLKVGYRGSTSNFEEGCEEAFVHFPILKERLTQRAGTLSGGEKKMLILSRCIVNQPRLLILDEITEGVQPSIIDKFSDALNDIKKKGTTILLVEQNVSFAEKVADFYAVMNQGEIVAMDQMGRGSKQKIESYLVI</sequence>
<evidence type="ECO:0000256" key="3">
    <source>
        <dbReference type="ARBA" id="ARBA00022741"/>
    </source>
</evidence>
<keyword evidence="8" id="KW-1185">Reference proteome</keyword>
<dbReference type="Gene3D" id="3.40.50.300">
    <property type="entry name" value="P-loop containing nucleotide triphosphate hydrolases"/>
    <property type="match status" value="1"/>
</dbReference>
<dbReference type="InterPro" id="IPR027417">
    <property type="entry name" value="P-loop_NTPase"/>
</dbReference>
<keyword evidence="3" id="KW-0547">Nucleotide-binding</keyword>
<keyword evidence="4 7" id="KW-0067">ATP-binding</keyword>
<feature type="domain" description="ABC transporter" evidence="6">
    <location>
        <begin position="4"/>
        <end position="232"/>
    </location>
</feature>
<keyword evidence="5" id="KW-0029">Amino-acid transport</keyword>
<dbReference type="GO" id="GO:0016887">
    <property type="term" value="F:ATP hydrolysis activity"/>
    <property type="evidence" value="ECO:0007669"/>
    <property type="project" value="InterPro"/>
</dbReference>
<dbReference type="PROSITE" id="PS00211">
    <property type="entry name" value="ABC_TRANSPORTER_1"/>
    <property type="match status" value="1"/>
</dbReference>
<gene>
    <name evidence="7" type="ORF">NC661_05730</name>
</gene>
<dbReference type="InterPro" id="IPR017871">
    <property type="entry name" value="ABC_transporter-like_CS"/>
</dbReference>
<dbReference type="SMART" id="SM00382">
    <property type="entry name" value="AAA"/>
    <property type="match status" value="1"/>
</dbReference>
<dbReference type="GO" id="GO:0015658">
    <property type="term" value="F:branched-chain amino acid transmembrane transporter activity"/>
    <property type="evidence" value="ECO:0007669"/>
    <property type="project" value="TreeGrafter"/>
</dbReference>
<dbReference type="InterPro" id="IPR052156">
    <property type="entry name" value="BCAA_Transport_ATP-bd_LivF"/>
</dbReference>
<evidence type="ECO:0000256" key="5">
    <source>
        <dbReference type="ARBA" id="ARBA00022970"/>
    </source>
</evidence>
<name>A0A9X3WMA3_9BACI</name>
<dbReference type="PROSITE" id="PS50893">
    <property type="entry name" value="ABC_TRANSPORTER_2"/>
    <property type="match status" value="1"/>
</dbReference>
<organism evidence="7 8">
    <name type="scientific">Aquibacillus koreensis</name>
    <dbReference type="NCBI Taxonomy" id="279446"/>
    <lineage>
        <taxon>Bacteria</taxon>
        <taxon>Bacillati</taxon>
        <taxon>Bacillota</taxon>
        <taxon>Bacilli</taxon>
        <taxon>Bacillales</taxon>
        <taxon>Bacillaceae</taxon>
        <taxon>Aquibacillus</taxon>
    </lineage>
</organism>
<reference evidence="7" key="1">
    <citation type="submission" date="2022-06" db="EMBL/GenBank/DDBJ databases">
        <title>Aquibacillus sp. a new bacterium isolated from soil saline samples.</title>
        <authorList>
            <person name="Galisteo C."/>
            <person name="De La Haba R."/>
            <person name="Sanchez-Porro C."/>
            <person name="Ventosa A."/>
        </authorList>
    </citation>
    <scope>NUCLEOTIDE SEQUENCE</scope>
    <source>
        <strain evidence="7">JCM 12387</strain>
    </source>
</reference>
<evidence type="ECO:0000256" key="2">
    <source>
        <dbReference type="ARBA" id="ARBA00022448"/>
    </source>
</evidence>
<dbReference type="Pfam" id="PF00005">
    <property type="entry name" value="ABC_tran"/>
    <property type="match status" value="1"/>
</dbReference>
<dbReference type="CDD" id="cd03224">
    <property type="entry name" value="ABC_TM1139_LivF_branched"/>
    <property type="match status" value="1"/>
</dbReference>
<protein>
    <submittedName>
        <fullName evidence="7">ABC transporter ATP-binding protein</fullName>
    </submittedName>
</protein>
<dbReference type="RefSeq" id="WP_259870685.1">
    <property type="nucleotide sequence ID" value="NZ_JAMQJZ010000003.1"/>
</dbReference>
<dbReference type="Proteomes" id="UP001145072">
    <property type="component" value="Unassembled WGS sequence"/>
</dbReference>
<evidence type="ECO:0000256" key="1">
    <source>
        <dbReference type="ARBA" id="ARBA00005417"/>
    </source>
</evidence>
<comment type="similarity">
    <text evidence="1">Belongs to the ABC transporter superfamily.</text>
</comment>
<evidence type="ECO:0000313" key="7">
    <source>
        <dbReference type="EMBL" id="MDC3419866.1"/>
    </source>
</evidence>
<dbReference type="PANTHER" id="PTHR43820:SF4">
    <property type="entry name" value="HIGH-AFFINITY BRANCHED-CHAIN AMINO ACID TRANSPORT ATP-BINDING PROTEIN LIVF"/>
    <property type="match status" value="1"/>
</dbReference>
<proteinExistence type="inferred from homology"/>
<dbReference type="SUPFAM" id="SSF52540">
    <property type="entry name" value="P-loop containing nucleoside triphosphate hydrolases"/>
    <property type="match status" value="1"/>
</dbReference>
<evidence type="ECO:0000313" key="8">
    <source>
        <dbReference type="Proteomes" id="UP001145072"/>
    </source>
</evidence>
<keyword evidence="2" id="KW-0813">Transport</keyword>
<evidence type="ECO:0000256" key="4">
    <source>
        <dbReference type="ARBA" id="ARBA00022840"/>
    </source>
</evidence>
<dbReference type="GO" id="GO:0005524">
    <property type="term" value="F:ATP binding"/>
    <property type="evidence" value="ECO:0007669"/>
    <property type="project" value="UniProtKB-KW"/>
</dbReference>
<dbReference type="InterPro" id="IPR003593">
    <property type="entry name" value="AAA+_ATPase"/>
</dbReference>
<dbReference type="EMBL" id="JAMQJZ010000003">
    <property type="protein sequence ID" value="MDC3419866.1"/>
    <property type="molecule type" value="Genomic_DNA"/>
</dbReference>